<dbReference type="PROSITE" id="PS51061">
    <property type="entry name" value="R3H"/>
    <property type="match status" value="1"/>
</dbReference>
<dbReference type="CDD" id="cd02325">
    <property type="entry name" value="R3H"/>
    <property type="match status" value="1"/>
</dbReference>
<sequence>MSSVSQARGRLPTLTAAEVEALASQLPLRPLAMGRRLEPAAPRRSRRTAAHQASERAPVVSRRMRRIHNEALLALSAAQQEALAGSSAGETRELFEMSWRSAWETLGESKEQRKAWGRFVEMDEGAQREVMEGGKRERRGPPGVDGRLRELAKSREGLVRSIVDRVEEQVVGLPPGGSVVVRMEDAVGRLVVHGVAEFHRLAHRSIGTGRDRVTVIRKDWRGGEGRGGRRLMDVLA</sequence>
<dbReference type="SUPFAM" id="SSF82708">
    <property type="entry name" value="R3H domain"/>
    <property type="match status" value="1"/>
</dbReference>
<dbReference type="Gramene" id="CDF41102">
    <property type="protein sequence ID" value="CDF41102"/>
    <property type="gene ID" value="CHC_T00007326001"/>
</dbReference>
<name>R7QRI7_CHOCR</name>
<dbReference type="AlphaFoldDB" id="R7QRI7"/>
<dbReference type="InterPro" id="IPR025952">
    <property type="entry name" value="R3H-assoc_dom"/>
</dbReference>
<evidence type="ECO:0000256" key="1">
    <source>
        <dbReference type="SAM" id="MobiDB-lite"/>
    </source>
</evidence>
<dbReference type="InterPro" id="IPR039629">
    <property type="entry name" value="R3HDM4"/>
</dbReference>
<organism evidence="3 4">
    <name type="scientific">Chondrus crispus</name>
    <name type="common">Carrageen Irish moss</name>
    <name type="synonym">Polymorpha crispa</name>
    <dbReference type="NCBI Taxonomy" id="2769"/>
    <lineage>
        <taxon>Eukaryota</taxon>
        <taxon>Rhodophyta</taxon>
        <taxon>Florideophyceae</taxon>
        <taxon>Rhodymeniophycidae</taxon>
        <taxon>Gigartinales</taxon>
        <taxon>Gigartinaceae</taxon>
        <taxon>Chondrus</taxon>
    </lineage>
</organism>
<feature type="domain" description="R3H" evidence="2">
    <location>
        <begin position="149"/>
        <end position="220"/>
    </location>
</feature>
<dbReference type="GeneID" id="17319131"/>
<feature type="region of interest" description="Disordered" evidence="1">
    <location>
        <begin position="33"/>
        <end position="60"/>
    </location>
</feature>
<dbReference type="InterPro" id="IPR036867">
    <property type="entry name" value="R3H_dom_sf"/>
</dbReference>
<dbReference type="KEGG" id="ccp:CHC_T00007326001"/>
<dbReference type="PANTHER" id="PTHR32019">
    <property type="entry name" value="R3H DOMAIN-CONTAINING PROTEIN 4"/>
    <property type="match status" value="1"/>
</dbReference>
<dbReference type="EMBL" id="HG002309">
    <property type="protein sequence ID" value="CDF41102.1"/>
    <property type="molecule type" value="Genomic_DNA"/>
</dbReference>
<accession>R7QRI7</accession>
<evidence type="ECO:0000313" key="4">
    <source>
        <dbReference type="Proteomes" id="UP000012073"/>
    </source>
</evidence>
<evidence type="ECO:0000259" key="2">
    <source>
        <dbReference type="PROSITE" id="PS51061"/>
    </source>
</evidence>
<dbReference type="GO" id="GO:0003676">
    <property type="term" value="F:nucleic acid binding"/>
    <property type="evidence" value="ECO:0007669"/>
    <property type="project" value="UniProtKB-UniRule"/>
</dbReference>
<dbReference type="RefSeq" id="XP_005711396.1">
    <property type="nucleotide sequence ID" value="XM_005711339.1"/>
</dbReference>
<keyword evidence="4" id="KW-1185">Reference proteome</keyword>
<dbReference type="InterPro" id="IPR001374">
    <property type="entry name" value="R3H_dom"/>
</dbReference>
<proteinExistence type="predicted"/>
<reference evidence="4" key="1">
    <citation type="journal article" date="2013" name="Proc. Natl. Acad. Sci. U.S.A.">
        <title>Genome structure and metabolic features in the red seaweed Chondrus crispus shed light on evolution of the Archaeplastida.</title>
        <authorList>
            <person name="Collen J."/>
            <person name="Porcel B."/>
            <person name="Carre W."/>
            <person name="Ball S.G."/>
            <person name="Chaparro C."/>
            <person name="Tonon T."/>
            <person name="Barbeyron T."/>
            <person name="Michel G."/>
            <person name="Noel B."/>
            <person name="Valentin K."/>
            <person name="Elias M."/>
            <person name="Artiguenave F."/>
            <person name="Arun A."/>
            <person name="Aury J.M."/>
            <person name="Barbosa-Neto J.F."/>
            <person name="Bothwell J.H."/>
            <person name="Bouget F.Y."/>
            <person name="Brillet L."/>
            <person name="Cabello-Hurtado F."/>
            <person name="Capella-Gutierrez S."/>
            <person name="Charrier B."/>
            <person name="Cladiere L."/>
            <person name="Cock J.M."/>
            <person name="Coelho S.M."/>
            <person name="Colleoni C."/>
            <person name="Czjzek M."/>
            <person name="Da Silva C."/>
            <person name="Delage L."/>
            <person name="Denoeud F."/>
            <person name="Deschamps P."/>
            <person name="Dittami S.M."/>
            <person name="Gabaldon T."/>
            <person name="Gachon C.M."/>
            <person name="Groisillier A."/>
            <person name="Herve C."/>
            <person name="Jabbari K."/>
            <person name="Katinka M."/>
            <person name="Kloareg B."/>
            <person name="Kowalczyk N."/>
            <person name="Labadie K."/>
            <person name="Leblanc C."/>
            <person name="Lopez P.J."/>
            <person name="McLachlan D.H."/>
            <person name="Meslet-Cladiere L."/>
            <person name="Moustafa A."/>
            <person name="Nehr Z."/>
            <person name="Nyvall Collen P."/>
            <person name="Panaud O."/>
            <person name="Partensky F."/>
            <person name="Poulain J."/>
            <person name="Rensing S.A."/>
            <person name="Rousvoal S."/>
            <person name="Samson G."/>
            <person name="Symeonidi A."/>
            <person name="Weissenbach J."/>
            <person name="Zambounis A."/>
            <person name="Wincker P."/>
            <person name="Boyen C."/>
        </authorList>
    </citation>
    <scope>NUCLEOTIDE SEQUENCE [LARGE SCALE GENOMIC DNA]</scope>
    <source>
        <strain evidence="4">cv. Stackhouse</strain>
    </source>
</reference>
<dbReference type="PANTHER" id="PTHR32019:SF2">
    <property type="entry name" value="R3H DOMAIN-CONTAINING PROTEIN 4"/>
    <property type="match status" value="1"/>
</dbReference>
<dbReference type="Pfam" id="PF13902">
    <property type="entry name" value="R3H-assoc"/>
    <property type="match status" value="1"/>
</dbReference>
<evidence type="ECO:0000313" key="3">
    <source>
        <dbReference type="EMBL" id="CDF41102.1"/>
    </source>
</evidence>
<dbReference type="Proteomes" id="UP000012073">
    <property type="component" value="Unassembled WGS sequence"/>
</dbReference>
<dbReference type="Gene3D" id="3.30.1370.50">
    <property type="entry name" value="R3H-like domain"/>
    <property type="match status" value="1"/>
</dbReference>
<protein>
    <recommendedName>
        <fullName evidence="2">R3H domain-containing protein</fullName>
    </recommendedName>
</protein>
<gene>
    <name evidence="3" type="ORF">CHC_T00007326001</name>
</gene>